<evidence type="ECO:0000256" key="6">
    <source>
        <dbReference type="ARBA" id="ARBA00022747"/>
    </source>
</evidence>
<feature type="domain" description="N6 adenine-specific DNA methyltransferase N-terminal" evidence="10">
    <location>
        <begin position="9"/>
        <end position="134"/>
    </location>
</feature>
<keyword evidence="12" id="KW-1185">Reference proteome</keyword>
<dbReference type="GO" id="GO:0008170">
    <property type="term" value="F:N-methyltransferase activity"/>
    <property type="evidence" value="ECO:0007669"/>
    <property type="project" value="InterPro"/>
</dbReference>
<dbReference type="PANTHER" id="PTHR42998">
    <property type="entry name" value="TYPE I RESTRICTION ENZYME HINDVIIP M PROTEIN-RELATED"/>
    <property type="match status" value="1"/>
</dbReference>
<name>A0A317C461_9GAMM</name>
<dbReference type="InterPro" id="IPR038333">
    <property type="entry name" value="T1MK-like_N_sf"/>
</dbReference>
<dbReference type="Proteomes" id="UP000245506">
    <property type="component" value="Unassembled WGS sequence"/>
</dbReference>
<organism evidence="11 12">
    <name type="scientific">Leucothrix arctica</name>
    <dbReference type="NCBI Taxonomy" id="1481894"/>
    <lineage>
        <taxon>Bacteria</taxon>
        <taxon>Pseudomonadati</taxon>
        <taxon>Pseudomonadota</taxon>
        <taxon>Gammaproteobacteria</taxon>
        <taxon>Thiotrichales</taxon>
        <taxon>Thiotrichaceae</taxon>
        <taxon>Leucothrix</taxon>
    </lineage>
</organism>
<evidence type="ECO:0000256" key="1">
    <source>
        <dbReference type="ARBA" id="ARBA00006594"/>
    </source>
</evidence>
<dbReference type="InterPro" id="IPR029063">
    <property type="entry name" value="SAM-dependent_MTases_sf"/>
</dbReference>
<evidence type="ECO:0000256" key="3">
    <source>
        <dbReference type="ARBA" id="ARBA00022603"/>
    </source>
</evidence>
<dbReference type="EMBL" id="QGKL01000043">
    <property type="protein sequence ID" value="PWQ93097.1"/>
    <property type="molecule type" value="Genomic_DNA"/>
</dbReference>
<dbReference type="InterPro" id="IPR003356">
    <property type="entry name" value="DNA_methylase_A-5"/>
</dbReference>
<dbReference type="InterPro" id="IPR022749">
    <property type="entry name" value="D12N6_MeTrfase_N"/>
</dbReference>
<dbReference type="RefSeq" id="WP_109826616.1">
    <property type="nucleotide sequence ID" value="NZ_QGKL01000043.1"/>
</dbReference>
<keyword evidence="6" id="KW-0680">Restriction system</keyword>
<feature type="region of interest" description="Disordered" evidence="8">
    <location>
        <begin position="560"/>
        <end position="580"/>
    </location>
</feature>
<dbReference type="GO" id="GO:0009007">
    <property type="term" value="F:site-specific DNA-methyltransferase (adenine-specific) activity"/>
    <property type="evidence" value="ECO:0007669"/>
    <property type="project" value="UniProtKB-EC"/>
</dbReference>
<dbReference type="GO" id="GO:0003677">
    <property type="term" value="F:DNA binding"/>
    <property type="evidence" value="ECO:0007669"/>
    <property type="project" value="InterPro"/>
</dbReference>
<evidence type="ECO:0000256" key="2">
    <source>
        <dbReference type="ARBA" id="ARBA00011900"/>
    </source>
</evidence>
<evidence type="ECO:0000259" key="10">
    <source>
        <dbReference type="Pfam" id="PF12161"/>
    </source>
</evidence>
<dbReference type="PRINTS" id="PR00507">
    <property type="entry name" value="N12N6MTFRASE"/>
</dbReference>
<keyword evidence="3 11" id="KW-0489">Methyltransferase</keyword>
<accession>A0A317C461</accession>
<gene>
    <name evidence="11" type="ORF">DKT75_20625</name>
</gene>
<dbReference type="AlphaFoldDB" id="A0A317C461"/>
<dbReference type="GO" id="GO:0032259">
    <property type="term" value="P:methylation"/>
    <property type="evidence" value="ECO:0007669"/>
    <property type="project" value="UniProtKB-KW"/>
</dbReference>
<dbReference type="Gene3D" id="3.40.50.150">
    <property type="entry name" value="Vaccinia Virus protein VP39"/>
    <property type="match status" value="1"/>
</dbReference>
<evidence type="ECO:0000313" key="11">
    <source>
        <dbReference type="EMBL" id="PWQ93097.1"/>
    </source>
</evidence>
<evidence type="ECO:0000256" key="7">
    <source>
        <dbReference type="ARBA" id="ARBA00047942"/>
    </source>
</evidence>
<keyword evidence="4" id="KW-0808">Transferase</keyword>
<evidence type="ECO:0000259" key="9">
    <source>
        <dbReference type="Pfam" id="PF02384"/>
    </source>
</evidence>
<comment type="catalytic activity">
    <reaction evidence="7">
        <text>a 2'-deoxyadenosine in DNA + S-adenosyl-L-methionine = an N(6)-methyl-2'-deoxyadenosine in DNA + S-adenosyl-L-homocysteine + H(+)</text>
        <dbReference type="Rhea" id="RHEA:15197"/>
        <dbReference type="Rhea" id="RHEA-COMP:12418"/>
        <dbReference type="Rhea" id="RHEA-COMP:12419"/>
        <dbReference type="ChEBI" id="CHEBI:15378"/>
        <dbReference type="ChEBI" id="CHEBI:57856"/>
        <dbReference type="ChEBI" id="CHEBI:59789"/>
        <dbReference type="ChEBI" id="CHEBI:90615"/>
        <dbReference type="ChEBI" id="CHEBI:90616"/>
        <dbReference type="EC" id="2.1.1.72"/>
    </reaction>
</comment>
<evidence type="ECO:0000256" key="5">
    <source>
        <dbReference type="ARBA" id="ARBA00022691"/>
    </source>
</evidence>
<dbReference type="InterPro" id="IPR052916">
    <property type="entry name" value="Type-I_RE_MTase_Subunit"/>
</dbReference>
<dbReference type="OrthoDB" id="5749002at2"/>
<sequence length="701" mass="79579">MNTQDLKKLENDLWSAADSLRANSGLKASEYAAPILGLIFLRFVDNKYSQFEAEINAEFERNKGGRNEKSLKSIAVAKCRFYLPETARYQTLLNLSDAEDIALHIKHAMQAVEDGIDDDQFKDVLPKDEYAGLSGDKAEEVKTVLNTLLRVFEDIPVDAGGDVFGKIYEYFLGKFALAEGQGGGEFFTPESVVKFMVAMIEPSSGTIYDPACGSGGMFVQSAHFIDQHRTHGEAREFTVRGQEKSPQTAKLARMNLFLNDLKGEISTLNSYYENPFDSVEQFDYVMANPPFNVDDVNLTKIKDQKRFNTYGIPQKKTKTKKVDEGKETVPNANYLWINLFATSLKAKGRAGLVMANSASDARHSEAEIRQKLIEENLIYSMVTLPSNMFYTVTLPATLWFFDKDKKDEKILFIDARNVFTQIDRAHREFSDDQVRNLALIGKLHREDREEFTSTISDYFKQGIGLLKEQQRPLASLRRQVKEALPEPIQIAICDQINTIASDFKVLWLAQQNYQQQAATKGLSVGDLNKKQQAWLAQCEPYLDALKQGLKQLDKTLREHEKGLQKAHETEQENEDKPKRFSLDKANKQLRKEAETLHDLLKQCRLPFVHIRWLQDRFPEAKYEDVTGLCKLASLAEVQEQDYSLNAGRYVGVVIEEDGKTEEEFLVDLQGMNAELERLNKLSVKLSSVIGKNMAIMCEGLE</sequence>
<evidence type="ECO:0000256" key="8">
    <source>
        <dbReference type="SAM" id="MobiDB-lite"/>
    </source>
</evidence>
<evidence type="ECO:0000313" key="12">
    <source>
        <dbReference type="Proteomes" id="UP000245506"/>
    </source>
</evidence>
<proteinExistence type="inferred from homology"/>
<dbReference type="GO" id="GO:0009307">
    <property type="term" value="P:DNA restriction-modification system"/>
    <property type="evidence" value="ECO:0007669"/>
    <property type="project" value="UniProtKB-KW"/>
</dbReference>
<dbReference type="SUPFAM" id="SSF53335">
    <property type="entry name" value="S-adenosyl-L-methionine-dependent methyltransferases"/>
    <property type="match status" value="1"/>
</dbReference>
<evidence type="ECO:0000256" key="4">
    <source>
        <dbReference type="ARBA" id="ARBA00022679"/>
    </source>
</evidence>
<dbReference type="Pfam" id="PF02384">
    <property type="entry name" value="N6_Mtase"/>
    <property type="match status" value="1"/>
</dbReference>
<dbReference type="Gene3D" id="1.20.1260.30">
    <property type="match status" value="1"/>
</dbReference>
<dbReference type="EC" id="2.1.1.72" evidence="2"/>
<protein>
    <recommendedName>
        <fullName evidence="2">site-specific DNA-methyltransferase (adenine-specific)</fullName>
        <ecNumber evidence="2">2.1.1.72</ecNumber>
    </recommendedName>
</protein>
<dbReference type="Pfam" id="PF12161">
    <property type="entry name" value="HsdM_N"/>
    <property type="match status" value="1"/>
</dbReference>
<reference evidence="11 12" key="1">
    <citation type="submission" date="2018-05" db="EMBL/GenBank/DDBJ databases">
        <title>Leucothrix arctica sp. nov., isolated from Arctic seawater.</title>
        <authorList>
            <person name="Choi A."/>
            <person name="Baek K."/>
        </authorList>
    </citation>
    <scope>NUCLEOTIDE SEQUENCE [LARGE SCALE GENOMIC DNA]</scope>
    <source>
        <strain evidence="11 12">IMCC9719</strain>
    </source>
</reference>
<comment type="caution">
    <text evidence="11">The sequence shown here is derived from an EMBL/GenBank/DDBJ whole genome shotgun (WGS) entry which is preliminary data.</text>
</comment>
<comment type="similarity">
    <text evidence="1">Belongs to the N(4)/N(6)-methyltransferase family.</text>
</comment>
<keyword evidence="5" id="KW-0949">S-adenosyl-L-methionine</keyword>
<dbReference type="PANTHER" id="PTHR42998:SF1">
    <property type="entry name" value="TYPE I RESTRICTION ENZYME HINDI METHYLASE SUBUNIT"/>
    <property type="match status" value="1"/>
</dbReference>
<feature type="domain" description="DNA methylase adenine-specific" evidence="9">
    <location>
        <begin position="161"/>
        <end position="440"/>
    </location>
</feature>